<accession>A0A330LAX2</accession>
<evidence type="ECO:0000313" key="1">
    <source>
        <dbReference type="EMBL" id="SPP66244.1"/>
    </source>
</evidence>
<dbReference type="AlphaFoldDB" id="A0A330LAX2"/>
<reference evidence="2" key="1">
    <citation type="submission" date="2018-04" db="EMBL/GenBank/DDBJ databases">
        <authorList>
            <person name="Lucker S."/>
            <person name="Sakoula D."/>
        </authorList>
    </citation>
    <scope>NUCLEOTIDE SEQUENCE [LARGE SCALE GENOMIC DNA]</scope>
</reference>
<dbReference type="EMBL" id="OUNR01000019">
    <property type="protein sequence ID" value="SPP66244.1"/>
    <property type="molecule type" value="Genomic_DNA"/>
</dbReference>
<gene>
    <name evidence="1" type="ORF">NITLEN_60047</name>
</gene>
<sequence>MDGPLERAVSPTPSLTSLNMPVSLLSPDLVIFDPVAPRDFPRLLS</sequence>
<name>A0A330LAX2_9BACT</name>
<proteinExistence type="predicted"/>
<keyword evidence="2" id="KW-1185">Reference proteome</keyword>
<dbReference type="Proteomes" id="UP000248168">
    <property type="component" value="Unassembled WGS sequence"/>
</dbReference>
<organism evidence="1 2">
    <name type="scientific">Nitrospira lenta</name>
    <dbReference type="NCBI Taxonomy" id="1436998"/>
    <lineage>
        <taxon>Bacteria</taxon>
        <taxon>Pseudomonadati</taxon>
        <taxon>Nitrospirota</taxon>
        <taxon>Nitrospiria</taxon>
        <taxon>Nitrospirales</taxon>
        <taxon>Nitrospiraceae</taxon>
        <taxon>Nitrospira</taxon>
    </lineage>
</organism>
<protein>
    <submittedName>
        <fullName evidence="1">Uncharacterized protein</fullName>
    </submittedName>
</protein>
<evidence type="ECO:0000313" key="2">
    <source>
        <dbReference type="Proteomes" id="UP000248168"/>
    </source>
</evidence>
<dbReference type="InParanoid" id="A0A330LAX2"/>